<evidence type="ECO:0000313" key="2">
    <source>
        <dbReference type="Proteomes" id="UP001195769"/>
    </source>
</evidence>
<evidence type="ECO:0000313" key="1">
    <source>
        <dbReference type="EMBL" id="KAG1896387.1"/>
    </source>
</evidence>
<dbReference type="Proteomes" id="UP001195769">
    <property type="component" value="Unassembled WGS sequence"/>
</dbReference>
<organism evidence="1 2">
    <name type="scientific">Suillus fuscotomentosus</name>
    <dbReference type="NCBI Taxonomy" id="1912939"/>
    <lineage>
        <taxon>Eukaryota</taxon>
        <taxon>Fungi</taxon>
        <taxon>Dikarya</taxon>
        <taxon>Basidiomycota</taxon>
        <taxon>Agaricomycotina</taxon>
        <taxon>Agaricomycetes</taxon>
        <taxon>Agaricomycetidae</taxon>
        <taxon>Boletales</taxon>
        <taxon>Suillineae</taxon>
        <taxon>Suillaceae</taxon>
        <taxon>Suillus</taxon>
    </lineage>
</organism>
<keyword evidence="2" id="KW-1185">Reference proteome</keyword>
<dbReference type="GeneID" id="64661992"/>
<reference evidence="1" key="1">
    <citation type="journal article" date="2020" name="New Phytol.">
        <title>Comparative genomics reveals dynamic genome evolution in host specialist ectomycorrhizal fungi.</title>
        <authorList>
            <person name="Lofgren L.A."/>
            <person name="Nguyen N.H."/>
            <person name="Vilgalys R."/>
            <person name="Ruytinx J."/>
            <person name="Liao H.L."/>
            <person name="Branco S."/>
            <person name="Kuo A."/>
            <person name="LaButti K."/>
            <person name="Lipzen A."/>
            <person name="Andreopoulos W."/>
            <person name="Pangilinan J."/>
            <person name="Riley R."/>
            <person name="Hundley H."/>
            <person name="Na H."/>
            <person name="Barry K."/>
            <person name="Grigoriev I.V."/>
            <person name="Stajich J.E."/>
            <person name="Kennedy P.G."/>
        </authorList>
    </citation>
    <scope>NUCLEOTIDE SEQUENCE</scope>
    <source>
        <strain evidence="1">FC203</strain>
    </source>
</reference>
<protein>
    <submittedName>
        <fullName evidence="1">Uncharacterized protein</fullName>
    </submittedName>
</protein>
<sequence length="151" mass="17062">MNGTAPPIPELATMHEAKRTSVILSCIGPSLPLLNMWVTVDIQEAFYDAFCTEQAYQAGLMARFVTVGGNYIYQRNIGLEVLILQAKMRRAKAEIELYTVAIQNAREFDFSDNTSASSSPSIFLLPPRPDELCFYDEDRDDVTDDFDDFEF</sequence>
<name>A0AAD4DZ90_9AGAM</name>
<dbReference type="EMBL" id="JABBWK010000056">
    <property type="protein sequence ID" value="KAG1896387.1"/>
    <property type="molecule type" value="Genomic_DNA"/>
</dbReference>
<accession>A0AAD4DZ90</accession>
<comment type="caution">
    <text evidence="1">The sequence shown here is derived from an EMBL/GenBank/DDBJ whole genome shotgun (WGS) entry which is preliminary data.</text>
</comment>
<dbReference type="RefSeq" id="XP_041221963.1">
    <property type="nucleotide sequence ID" value="XM_041367694.1"/>
</dbReference>
<dbReference type="AlphaFoldDB" id="A0AAD4DZ90"/>
<gene>
    <name evidence="1" type="ORF">F5891DRAFT_1193188</name>
</gene>
<proteinExistence type="predicted"/>